<name>B7FI43_MEDTR</name>
<organism evidence="2">
    <name type="scientific">Medicago truncatula</name>
    <name type="common">Barrel medic</name>
    <name type="synonym">Medicago tribuloides</name>
    <dbReference type="NCBI Taxonomy" id="3880"/>
    <lineage>
        <taxon>Eukaryota</taxon>
        <taxon>Viridiplantae</taxon>
        <taxon>Streptophyta</taxon>
        <taxon>Embryophyta</taxon>
        <taxon>Tracheophyta</taxon>
        <taxon>Spermatophyta</taxon>
        <taxon>Magnoliopsida</taxon>
        <taxon>eudicotyledons</taxon>
        <taxon>Gunneridae</taxon>
        <taxon>Pentapetalae</taxon>
        <taxon>rosids</taxon>
        <taxon>fabids</taxon>
        <taxon>Fabales</taxon>
        <taxon>Fabaceae</taxon>
        <taxon>Papilionoideae</taxon>
        <taxon>50 kb inversion clade</taxon>
        <taxon>NPAAA clade</taxon>
        <taxon>Hologalegina</taxon>
        <taxon>IRL clade</taxon>
        <taxon>Trifolieae</taxon>
        <taxon>Medicago</taxon>
    </lineage>
</organism>
<dbReference type="EnsemblPlants" id="KEH40598">
    <property type="protein sequence ID" value="KEH40598"/>
    <property type="gene ID" value="MTR_1g032160"/>
</dbReference>
<dbReference type="EC" id="1.11.2.3" evidence="5"/>
<dbReference type="GO" id="GO:0005509">
    <property type="term" value="F:calcium ion binding"/>
    <property type="evidence" value="ECO:0000318"/>
    <property type="project" value="GO_Central"/>
</dbReference>
<dbReference type="PaxDb" id="3880-AES84812"/>
<evidence type="ECO:0000313" key="6">
    <source>
        <dbReference type="EnsemblPlants" id="KEH40598"/>
    </source>
</evidence>
<dbReference type="Proteomes" id="UP000002051">
    <property type="component" value="Unassembled WGS sequence"/>
</dbReference>
<dbReference type="PANTHER" id="PTHR31495">
    <property type="entry name" value="PEROXYGENASE 3-RELATED"/>
    <property type="match status" value="1"/>
</dbReference>
<accession>B7FI43</accession>
<dbReference type="OMA" id="LRFPIYI"/>
<keyword evidence="7" id="KW-1185">Reference proteome</keyword>
<dbReference type="Pfam" id="PF05042">
    <property type="entry name" value="Caleosin"/>
    <property type="match status" value="1"/>
</dbReference>
<dbReference type="PANTHER" id="PTHR31495:SF15">
    <property type="entry name" value="CALEOSIN"/>
    <property type="match status" value="1"/>
</dbReference>
<dbReference type="Gramene" id="rna1540">
    <property type="protein sequence ID" value="RHN78026.1"/>
    <property type="gene ID" value="gene1540"/>
</dbReference>
<dbReference type="eggNOG" id="ENOG502QTJ2">
    <property type="taxonomic scope" value="Eukaryota"/>
</dbReference>
<evidence type="ECO:0000256" key="1">
    <source>
        <dbReference type="ARBA" id="ARBA00006765"/>
    </source>
</evidence>
<evidence type="ECO:0000313" key="4">
    <source>
        <dbReference type="EMBL" id="KEH40598.1"/>
    </source>
</evidence>
<dbReference type="KEGG" id="mtr:25482526"/>
<dbReference type="GO" id="GO:0004497">
    <property type="term" value="F:monooxygenase activity"/>
    <property type="evidence" value="ECO:0000318"/>
    <property type="project" value="GO_Central"/>
</dbReference>
<gene>
    <name evidence="6" type="primary">25482526</name>
    <name evidence="4" type="ordered locus">MTR_1g032160</name>
    <name evidence="5" type="ORF">MtrunA17_Chr1g0161051</name>
</gene>
<dbReference type="Proteomes" id="UP000265566">
    <property type="component" value="Chromosome 1"/>
</dbReference>
<dbReference type="InterPro" id="IPR007736">
    <property type="entry name" value="Caleosin-related"/>
</dbReference>
<reference evidence="4 7" key="2">
    <citation type="journal article" date="2011" name="Nature">
        <title>The Medicago genome provides insight into the evolution of rhizobial symbioses.</title>
        <authorList>
            <person name="Young N.D."/>
            <person name="Debelle F."/>
            <person name="Oldroyd G.E."/>
            <person name="Geurts R."/>
            <person name="Cannon S.B."/>
            <person name="Udvardi M.K."/>
            <person name="Benedito V.A."/>
            <person name="Mayer K.F."/>
            <person name="Gouzy J."/>
            <person name="Schoof H."/>
            <person name="Van de Peer Y."/>
            <person name="Proost S."/>
            <person name="Cook D.R."/>
            <person name="Meyers B.C."/>
            <person name="Spannagl M."/>
            <person name="Cheung F."/>
            <person name="De Mita S."/>
            <person name="Krishnakumar V."/>
            <person name="Gundlach H."/>
            <person name="Zhou S."/>
            <person name="Mudge J."/>
            <person name="Bharti A.K."/>
            <person name="Murray J.D."/>
            <person name="Naoumkina M.A."/>
            <person name="Rosen B."/>
            <person name="Silverstein K.A."/>
            <person name="Tang H."/>
            <person name="Rombauts S."/>
            <person name="Zhao P.X."/>
            <person name="Zhou P."/>
            <person name="Barbe V."/>
            <person name="Bardou P."/>
            <person name="Bechner M."/>
            <person name="Bellec A."/>
            <person name="Berger A."/>
            <person name="Berges H."/>
            <person name="Bidwell S."/>
            <person name="Bisseling T."/>
            <person name="Choisne N."/>
            <person name="Couloux A."/>
            <person name="Denny R."/>
            <person name="Deshpande S."/>
            <person name="Dai X."/>
            <person name="Doyle J.J."/>
            <person name="Dudez A.M."/>
            <person name="Farmer A.D."/>
            <person name="Fouteau S."/>
            <person name="Franken C."/>
            <person name="Gibelin C."/>
            <person name="Gish J."/>
            <person name="Goldstein S."/>
            <person name="Gonzalez A.J."/>
            <person name="Green P.J."/>
            <person name="Hallab A."/>
            <person name="Hartog M."/>
            <person name="Hua A."/>
            <person name="Humphray S.J."/>
            <person name="Jeong D.H."/>
            <person name="Jing Y."/>
            <person name="Jocker A."/>
            <person name="Kenton S.M."/>
            <person name="Kim D.J."/>
            <person name="Klee K."/>
            <person name="Lai H."/>
            <person name="Lang C."/>
            <person name="Lin S."/>
            <person name="Macmil S.L."/>
            <person name="Magdelenat G."/>
            <person name="Matthews L."/>
            <person name="McCorrison J."/>
            <person name="Monaghan E.L."/>
            <person name="Mun J.H."/>
            <person name="Najar F.Z."/>
            <person name="Nicholson C."/>
            <person name="Noirot C."/>
            <person name="O'Bleness M."/>
            <person name="Paule C.R."/>
            <person name="Poulain J."/>
            <person name="Prion F."/>
            <person name="Qin B."/>
            <person name="Qu C."/>
            <person name="Retzel E.F."/>
            <person name="Riddle C."/>
            <person name="Sallet E."/>
            <person name="Samain S."/>
            <person name="Samson N."/>
            <person name="Sanders I."/>
            <person name="Saurat O."/>
            <person name="Scarpelli C."/>
            <person name="Schiex T."/>
            <person name="Segurens B."/>
            <person name="Severin A.J."/>
            <person name="Sherrier D.J."/>
            <person name="Shi R."/>
            <person name="Sims S."/>
            <person name="Singer S.R."/>
            <person name="Sinharoy S."/>
            <person name="Sterck L."/>
            <person name="Viollet A."/>
            <person name="Wang B.B."/>
            <person name="Wang K."/>
            <person name="Wang M."/>
            <person name="Wang X."/>
            <person name="Warfsmann J."/>
            <person name="Weissenbach J."/>
            <person name="White D.D."/>
            <person name="White J.D."/>
            <person name="Wiley G.B."/>
            <person name="Wincker P."/>
            <person name="Xing Y."/>
            <person name="Yang L."/>
            <person name="Yao Z."/>
            <person name="Ying F."/>
            <person name="Zhai J."/>
            <person name="Zhou L."/>
            <person name="Zuber A."/>
            <person name="Denarie J."/>
            <person name="Dixon R.A."/>
            <person name="May G.D."/>
            <person name="Schwartz D.C."/>
            <person name="Rogers J."/>
            <person name="Quetier F."/>
            <person name="Town C.D."/>
            <person name="Roe B.A."/>
        </authorList>
    </citation>
    <scope>NUCLEOTIDE SEQUENCE [LARGE SCALE GENOMIC DNA]</scope>
    <source>
        <strain evidence="4">A17</strain>
        <strain evidence="6 7">cv. Jemalong A17</strain>
    </source>
</reference>
<dbReference type="OrthoDB" id="640742at2759"/>
<dbReference type="EMBL" id="CM001217">
    <property type="protein sequence ID" value="KEH40598.1"/>
    <property type="molecule type" value="Genomic_DNA"/>
</dbReference>
<keyword evidence="5" id="KW-0575">Peroxidase</keyword>
<reference evidence="6" key="5">
    <citation type="submission" date="2015-04" db="UniProtKB">
        <authorList>
            <consortium name="EnsemblPlants"/>
        </authorList>
    </citation>
    <scope>IDENTIFICATION</scope>
    <source>
        <strain evidence="6">cv. Jemalong A17</strain>
    </source>
</reference>
<dbReference type="ExpressionAtlas" id="B7FI43">
    <property type="expression patterns" value="differential"/>
</dbReference>
<reference evidence="4 7" key="4">
    <citation type="journal article" date="2014" name="BMC Genomics">
        <title>An improved genome release (version Mt4.0) for the model legume Medicago truncatula.</title>
        <authorList>
            <person name="Tang H."/>
            <person name="Krishnakumar V."/>
            <person name="Bidwell S."/>
            <person name="Rosen B."/>
            <person name="Chan A."/>
            <person name="Zhou S."/>
            <person name="Gentzbittel L."/>
            <person name="Childs K.L."/>
            <person name="Yandell M."/>
            <person name="Gundlach H."/>
            <person name="Mayer K.F."/>
            <person name="Schwartz D.C."/>
            <person name="Town C.D."/>
        </authorList>
    </citation>
    <scope>GENOME REANNOTATION</scope>
    <source>
        <strain evidence="4">A17</strain>
        <strain evidence="6 7">cv. Jemalong A17</strain>
    </source>
</reference>
<dbReference type="EMBL" id="BT051760">
    <property type="protein sequence ID" value="ACJ84422.1"/>
    <property type="molecule type" value="mRNA"/>
</dbReference>
<evidence type="ECO:0000313" key="3">
    <source>
        <dbReference type="EMBL" id="AFK45999.1"/>
    </source>
</evidence>
<comment type="similarity">
    <text evidence="1">Belongs to the caleosin family.</text>
</comment>
<dbReference type="GO" id="GO:1990137">
    <property type="term" value="F:plant seed peroxygenase activity"/>
    <property type="evidence" value="ECO:0007669"/>
    <property type="project" value="UniProtKB-EC"/>
</dbReference>
<sequence>MASSSPVSYDNKKLEEGFVVGMEEKKPIPNHENVLQKHAAFFDLNHDGVIYPWETFQAMREIGSGVLLSTAAAVFINVALSQTTRPGKFPSPLFPIEVKNIQRGKHGSDTGAYDSEGRFVASKFEEIFVKHAHTHPNALTYDELNELIKTNREPKDVKGRIGSFVEWKILYKLAKDKNGLLQKETIRGVYDGSLFEVLKKEHTKRITSS</sequence>
<reference evidence="2" key="1">
    <citation type="submission" date="2008-12" db="EMBL/GenBank/DDBJ databases">
        <title>Medicago truncatula full length cdna cloning project.</title>
        <authorList>
            <person name="Moskal W."/>
            <person name="Chan A."/>
            <person name="Cheung F."/>
            <person name="Xiao Y."/>
            <person name="Town C.D."/>
        </authorList>
    </citation>
    <scope>NUCLEOTIDE SEQUENCE</scope>
</reference>
<dbReference type="HOGENOM" id="CLU_062049_2_1_1"/>
<evidence type="ECO:0000313" key="5">
    <source>
        <dbReference type="EMBL" id="RHN78026.1"/>
    </source>
</evidence>
<protein>
    <submittedName>
        <fullName evidence="4">Caleosin</fullName>
    </submittedName>
    <submittedName>
        <fullName evidence="5">Putative plant seed peroxygenase</fullName>
        <ecNumber evidence="5">1.11.2.3</ecNumber>
    </submittedName>
</protein>
<dbReference type="GO" id="GO:0004601">
    <property type="term" value="F:peroxidase activity"/>
    <property type="evidence" value="ECO:0007669"/>
    <property type="project" value="UniProtKB-KW"/>
</dbReference>
<dbReference type="EMBL" id="BT053535">
    <property type="protein sequence ID" value="ACJ86194.1"/>
    <property type="molecule type" value="mRNA"/>
</dbReference>
<dbReference type="STRING" id="3880.B7FI43"/>
<evidence type="ECO:0000313" key="7">
    <source>
        <dbReference type="Proteomes" id="UP000002051"/>
    </source>
</evidence>
<proteinExistence type="evidence at transcript level"/>
<dbReference type="AlphaFoldDB" id="B7FI43"/>
<dbReference type="EMBL" id="BT146205">
    <property type="protein sequence ID" value="AFK45999.1"/>
    <property type="molecule type" value="mRNA"/>
</dbReference>
<evidence type="ECO:0000313" key="2">
    <source>
        <dbReference type="EMBL" id="ACJ84422.1"/>
    </source>
</evidence>
<reference evidence="5" key="6">
    <citation type="journal article" date="2018" name="Nat. Plants">
        <title>Whole-genome landscape of Medicago truncatula symbiotic genes.</title>
        <authorList>
            <person name="Pecrix Y."/>
            <person name="Gamas P."/>
            <person name="Carrere S."/>
        </authorList>
    </citation>
    <scope>NUCLEOTIDE SEQUENCE</scope>
    <source>
        <tissue evidence="5">Leaves</tissue>
    </source>
</reference>
<keyword evidence="5" id="KW-0560">Oxidoreductase</keyword>
<dbReference type="EMBL" id="PSQE01000001">
    <property type="protein sequence ID" value="RHN78026.1"/>
    <property type="molecule type" value="Genomic_DNA"/>
</dbReference>
<reference evidence="3" key="3">
    <citation type="submission" date="2012-05" db="EMBL/GenBank/DDBJ databases">
        <authorList>
            <person name="Krishnakumar V."/>
            <person name="Cheung F."/>
            <person name="Xiao Y."/>
            <person name="Chan A."/>
            <person name="Moskal W.A."/>
            <person name="Town C.D."/>
        </authorList>
    </citation>
    <scope>NUCLEOTIDE SEQUENCE</scope>
</reference>